<comment type="caution">
    <text evidence="3">The sequence shown here is derived from an EMBL/GenBank/DDBJ whole genome shotgun (WGS) entry which is preliminary data.</text>
</comment>
<dbReference type="AlphaFoldDB" id="A0A938YRD9"/>
<accession>A0A938YRD9</accession>
<feature type="domain" description="DUF1707" evidence="2">
    <location>
        <begin position="12"/>
        <end position="63"/>
    </location>
</feature>
<gene>
    <name evidence="3" type="ORF">JL107_16480</name>
</gene>
<keyword evidence="1" id="KW-1133">Transmembrane helix</keyword>
<reference evidence="3" key="1">
    <citation type="submission" date="2021-01" db="EMBL/GenBank/DDBJ databases">
        <title>KCTC 19127 draft genome.</title>
        <authorList>
            <person name="An D."/>
        </authorList>
    </citation>
    <scope>NUCLEOTIDE SEQUENCE</scope>
    <source>
        <strain evidence="3">KCTC 19127</strain>
    </source>
</reference>
<dbReference type="InterPro" id="IPR012551">
    <property type="entry name" value="DUF1707_SHOCT-like"/>
</dbReference>
<name>A0A938YRD9_9ACTN</name>
<evidence type="ECO:0000313" key="4">
    <source>
        <dbReference type="Proteomes" id="UP000663801"/>
    </source>
</evidence>
<sequence>MPDSTVPPRPQRASDADRAYVSQVVHRAVGMGMLTLDEADDRLGAVYAAQYRTELAALVDDLPVDEPAMGAAPVDAATVNRWEQVQAATWRRAETAQDVLTRSRIGAWLLFLLVFMIILSLLAGTVPVGGHGGGMPGGGGGIPGR</sequence>
<organism evidence="3 4">
    <name type="scientific">Nakamurella flavida</name>
    <dbReference type="NCBI Taxonomy" id="363630"/>
    <lineage>
        <taxon>Bacteria</taxon>
        <taxon>Bacillati</taxon>
        <taxon>Actinomycetota</taxon>
        <taxon>Actinomycetes</taxon>
        <taxon>Nakamurellales</taxon>
        <taxon>Nakamurellaceae</taxon>
        <taxon>Nakamurella</taxon>
    </lineage>
</organism>
<dbReference type="Pfam" id="PF08044">
    <property type="entry name" value="DUF1707"/>
    <property type="match status" value="1"/>
</dbReference>
<keyword evidence="1" id="KW-0812">Transmembrane</keyword>
<keyword evidence="4" id="KW-1185">Reference proteome</keyword>
<dbReference type="RefSeq" id="WP_205258163.1">
    <property type="nucleotide sequence ID" value="NZ_BAAAPV010000002.1"/>
</dbReference>
<proteinExistence type="predicted"/>
<protein>
    <submittedName>
        <fullName evidence="3">DUF1707 domain-containing protein</fullName>
    </submittedName>
</protein>
<evidence type="ECO:0000259" key="2">
    <source>
        <dbReference type="Pfam" id="PF08044"/>
    </source>
</evidence>
<evidence type="ECO:0000256" key="1">
    <source>
        <dbReference type="SAM" id="Phobius"/>
    </source>
</evidence>
<feature type="transmembrane region" description="Helical" evidence="1">
    <location>
        <begin position="105"/>
        <end position="126"/>
    </location>
</feature>
<keyword evidence="1" id="KW-0472">Membrane</keyword>
<dbReference type="Proteomes" id="UP000663801">
    <property type="component" value="Unassembled WGS sequence"/>
</dbReference>
<dbReference type="EMBL" id="JAERWL010000014">
    <property type="protein sequence ID" value="MBM9478047.1"/>
    <property type="molecule type" value="Genomic_DNA"/>
</dbReference>
<evidence type="ECO:0000313" key="3">
    <source>
        <dbReference type="EMBL" id="MBM9478047.1"/>
    </source>
</evidence>